<proteinExistence type="predicted"/>
<dbReference type="Gene3D" id="1.20.1280.50">
    <property type="match status" value="1"/>
</dbReference>
<evidence type="ECO:0000256" key="1">
    <source>
        <dbReference type="SAM" id="MobiDB-lite"/>
    </source>
</evidence>
<reference evidence="4" key="1">
    <citation type="journal article" date="2023" name="Plant Biotechnol. J.">
        <title>Chromosome-level wild Hevea brasiliensis genome provides new tools for genomic-assisted breeding and valuable loci to elevate rubber yield.</title>
        <authorList>
            <person name="Cheng H."/>
            <person name="Song X."/>
            <person name="Hu Y."/>
            <person name="Wu T."/>
            <person name="Yang Q."/>
            <person name="An Z."/>
            <person name="Feng S."/>
            <person name="Deng Z."/>
            <person name="Wu W."/>
            <person name="Zeng X."/>
            <person name="Tu M."/>
            <person name="Wang X."/>
            <person name="Huang H."/>
        </authorList>
    </citation>
    <scope>NUCLEOTIDE SEQUENCE</scope>
    <source>
        <strain evidence="4">MT/VB/25A 57/8</strain>
    </source>
</reference>
<keyword evidence="5" id="KW-1185">Reference proteome</keyword>
<feature type="domain" description="At1g61320/AtMIF1 LRR" evidence="3">
    <location>
        <begin position="173"/>
        <end position="418"/>
    </location>
</feature>
<gene>
    <name evidence="4" type="ORF">P3X46_030408</name>
</gene>
<evidence type="ECO:0000259" key="2">
    <source>
        <dbReference type="Pfam" id="PF00646"/>
    </source>
</evidence>
<protein>
    <recommendedName>
        <fullName evidence="6">F-box domain-containing protein</fullName>
    </recommendedName>
</protein>
<dbReference type="InterPro" id="IPR032675">
    <property type="entry name" value="LRR_dom_sf"/>
</dbReference>
<feature type="region of interest" description="Disordered" evidence="1">
    <location>
        <begin position="1"/>
        <end position="33"/>
    </location>
</feature>
<dbReference type="EMBL" id="JARPOI010000017">
    <property type="protein sequence ID" value="KAJ9139699.1"/>
    <property type="molecule type" value="Genomic_DNA"/>
</dbReference>
<dbReference type="InterPro" id="IPR036047">
    <property type="entry name" value="F-box-like_dom_sf"/>
</dbReference>
<evidence type="ECO:0008006" key="6">
    <source>
        <dbReference type="Google" id="ProtNLM"/>
    </source>
</evidence>
<evidence type="ECO:0000313" key="4">
    <source>
        <dbReference type="EMBL" id="KAJ9139699.1"/>
    </source>
</evidence>
<feature type="compositionally biased region" description="Basic and acidic residues" evidence="1">
    <location>
        <begin position="1"/>
        <end position="11"/>
    </location>
</feature>
<dbReference type="Pfam" id="PF23622">
    <property type="entry name" value="LRR_At1g61320_AtMIF1"/>
    <property type="match status" value="1"/>
</dbReference>
<evidence type="ECO:0000313" key="5">
    <source>
        <dbReference type="Proteomes" id="UP001174677"/>
    </source>
</evidence>
<dbReference type="InterPro" id="IPR001810">
    <property type="entry name" value="F-box_dom"/>
</dbReference>
<dbReference type="PANTHER" id="PTHR34145">
    <property type="entry name" value="OS02G0105600 PROTEIN"/>
    <property type="match status" value="1"/>
</dbReference>
<dbReference type="InterPro" id="IPR053772">
    <property type="entry name" value="At1g61320/At1g61330-like"/>
</dbReference>
<dbReference type="Proteomes" id="UP001174677">
    <property type="component" value="Chromosome 17"/>
</dbReference>
<accession>A0ABQ9KIV1</accession>
<comment type="caution">
    <text evidence="4">The sequence shown here is derived from an EMBL/GenBank/DDBJ whole genome shotgun (WGS) entry which is preliminary data.</text>
</comment>
<organism evidence="4 5">
    <name type="scientific">Hevea brasiliensis</name>
    <name type="common">Para rubber tree</name>
    <name type="synonym">Siphonia brasiliensis</name>
    <dbReference type="NCBI Taxonomy" id="3981"/>
    <lineage>
        <taxon>Eukaryota</taxon>
        <taxon>Viridiplantae</taxon>
        <taxon>Streptophyta</taxon>
        <taxon>Embryophyta</taxon>
        <taxon>Tracheophyta</taxon>
        <taxon>Spermatophyta</taxon>
        <taxon>Magnoliopsida</taxon>
        <taxon>eudicotyledons</taxon>
        <taxon>Gunneridae</taxon>
        <taxon>Pentapetalae</taxon>
        <taxon>rosids</taxon>
        <taxon>fabids</taxon>
        <taxon>Malpighiales</taxon>
        <taxon>Euphorbiaceae</taxon>
        <taxon>Crotonoideae</taxon>
        <taxon>Micrandreae</taxon>
        <taxon>Hevea</taxon>
    </lineage>
</organism>
<sequence>MEEKCDEKGNNGEDQNPPRENSNENGGNDSKDHFSQLPEDALVSILSRLTLKKAIRTSIFSSRWRRLWTFFSGGMVFDASLTMWDLNLMSKSLDTERHRFVSWVNRVLRLHEGPTLEGLRICYDMDSDCKYEIDSWIDFAMQKRVKRLELDLQSIPPRINTRGFYSLALNLFNHSSFSSLTTLSLNTVDVSGEFLEHSLLFCCPFLEVLRVEDSTSLVSLRVSVSCFSLKDLEISAASLVSFKYYGLVIGIPFKNVPNLVESYFGGRFGESIIDNLYQFSRYILRLQTLKFDVGLSYLFCEFLQNFPILGNVRSLEVTTAVSAGELCLVPYVSLLKACPLLYWFTLKISYETPSSSSRELHKVPKDYTLPCPKVVEVLGFKGHAAEIELVLHLLRNGISLDKIIIDPCSPCYLRSSSQLKFKETGMYQLAKQHAEEMRPKIPPGVDFVVL</sequence>
<evidence type="ECO:0000259" key="3">
    <source>
        <dbReference type="Pfam" id="PF23622"/>
    </source>
</evidence>
<dbReference type="Gene3D" id="3.80.10.10">
    <property type="entry name" value="Ribonuclease Inhibitor"/>
    <property type="match status" value="1"/>
</dbReference>
<name>A0ABQ9KIV1_HEVBR</name>
<dbReference type="Pfam" id="PF00646">
    <property type="entry name" value="F-box"/>
    <property type="match status" value="1"/>
</dbReference>
<dbReference type="PANTHER" id="PTHR34145:SF68">
    <property type="entry name" value="FBD DOMAIN-CONTAINING PROTEIN"/>
    <property type="match status" value="1"/>
</dbReference>
<feature type="domain" description="F-box" evidence="2">
    <location>
        <begin position="34"/>
        <end position="69"/>
    </location>
</feature>
<dbReference type="InterPro" id="IPR055357">
    <property type="entry name" value="LRR_At1g61320_AtMIF1"/>
</dbReference>
<feature type="compositionally biased region" description="Polar residues" evidence="1">
    <location>
        <begin position="12"/>
        <end position="28"/>
    </location>
</feature>
<dbReference type="InterPro" id="IPR053781">
    <property type="entry name" value="F-box_AtFBL13-like"/>
</dbReference>
<dbReference type="CDD" id="cd22160">
    <property type="entry name" value="F-box_AtFBL13-like"/>
    <property type="match status" value="1"/>
</dbReference>
<dbReference type="SUPFAM" id="SSF81383">
    <property type="entry name" value="F-box domain"/>
    <property type="match status" value="1"/>
</dbReference>